<keyword evidence="8" id="KW-0614">Plasmid</keyword>
<keyword evidence="6 7" id="KW-0472">Membrane</keyword>
<sequence length="192" mass="20746">MSGSTRSSTLTERTNRSIAEVLSGRQRRLMTPLLFAGPAVIASIAYMDPGNFATNIQAGAKYGYTLLWVVVMANIIAMLFQALSAKLGIVTNKNLAEMCRDQFSSPVVWGMWVVSEIAAMATDLAEFLGGALALSILFHLPLLVGMGITALITYTLLLVEKRGFRPLELMIGGLVAVIALCYLIEMFIAPVN</sequence>
<reference evidence="9" key="1">
    <citation type="journal article" date="2012" name="Appl. Microbiol. Biotechnol.">
        <title>The complete genome sequence of Pantoea ananatis AJ13355, an organism with great biotechnological potential.</title>
        <authorList>
            <person name="Hara Y."/>
            <person name="Kadotani N."/>
            <person name="Izui H."/>
            <person name="Katashkina J.I."/>
            <person name="Kuvaeva T.M."/>
            <person name="Andreeva I.G."/>
            <person name="Golubeva L.I."/>
            <person name="Malko D.B."/>
            <person name="Makeev V.J."/>
            <person name="Mashko S.V."/>
            <person name="Kozlov Y.I."/>
        </authorList>
    </citation>
    <scope>NUCLEOTIDE SEQUENCE [LARGE SCALE GENOMIC DNA]</scope>
    <source>
        <strain evidence="9">AJ13355</strain>
        <plasmid evidence="9">Plasmid pEA320</plasmid>
    </source>
</reference>
<evidence type="ECO:0000256" key="6">
    <source>
        <dbReference type="ARBA" id="ARBA00023136"/>
    </source>
</evidence>
<dbReference type="KEGG" id="paj:PAJ_p0273"/>
<feature type="transmembrane region" description="Helical" evidence="7">
    <location>
        <begin position="29"/>
        <end position="47"/>
    </location>
</feature>
<accession>A0A0H3LB14</accession>
<evidence type="ECO:0000256" key="2">
    <source>
        <dbReference type="ARBA" id="ARBA00022448"/>
    </source>
</evidence>
<protein>
    <recommendedName>
        <fullName evidence="10">Divalent metal cation transporter</fullName>
    </recommendedName>
</protein>
<feature type="transmembrane region" description="Helical" evidence="7">
    <location>
        <begin position="127"/>
        <end position="157"/>
    </location>
</feature>
<dbReference type="PATRIC" id="fig|932677.3.peg.4680"/>
<feature type="transmembrane region" description="Helical" evidence="7">
    <location>
        <begin position="169"/>
        <end position="189"/>
    </location>
</feature>
<dbReference type="PANTHER" id="PTHR11706">
    <property type="entry name" value="SOLUTE CARRIER PROTEIN FAMILY 11 MEMBER"/>
    <property type="match status" value="1"/>
</dbReference>
<dbReference type="GO" id="GO:0015293">
    <property type="term" value="F:symporter activity"/>
    <property type="evidence" value="ECO:0007669"/>
    <property type="project" value="UniProtKB-KW"/>
</dbReference>
<evidence type="ECO:0000313" key="8">
    <source>
        <dbReference type="EMBL" id="BAK14140.1"/>
    </source>
</evidence>
<evidence type="ECO:0008006" key="10">
    <source>
        <dbReference type="Google" id="ProtNLM"/>
    </source>
</evidence>
<dbReference type="PRINTS" id="PR00447">
    <property type="entry name" value="NATRESASSCMP"/>
</dbReference>
<evidence type="ECO:0000256" key="7">
    <source>
        <dbReference type="SAM" id="Phobius"/>
    </source>
</evidence>
<dbReference type="HOGENOM" id="CLU_020088_3_2_6"/>
<gene>
    <name evidence="8" type="ORF">PAJ_p0273</name>
</gene>
<dbReference type="GO" id="GO:0005886">
    <property type="term" value="C:plasma membrane"/>
    <property type="evidence" value="ECO:0007669"/>
    <property type="project" value="TreeGrafter"/>
</dbReference>
<comment type="subcellular location">
    <subcellularLocation>
        <location evidence="1">Membrane</location>
        <topology evidence="1">Multi-pass membrane protein</topology>
    </subcellularLocation>
</comment>
<evidence type="ECO:0000256" key="1">
    <source>
        <dbReference type="ARBA" id="ARBA00004141"/>
    </source>
</evidence>
<dbReference type="GO" id="GO:0015086">
    <property type="term" value="F:cadmium ion transmembrane transporter activity"/>
    <property type="evidence" value="ECO:0007669"/>
    <property type="project" value="TreeGrafter"/>
</dbReference>
<evidence type="ECO:0000313" key="9">
    <source>
        <dbReference type="Proteomes" id="UP000006690"/>
    </source>
</evidence>
<dbReference type="InterPro" id="IPR001046">
    <property type="entry name" value="NRAMP_fam"/>
</dbReference>
<dbReference type="AlphaFoldDB" id="A0A0H3LB14"/>
<dbReference type="Pfam" id="PF01566">
    <property type="entry name" value="Nramp"/>
    <property type="match status" value="1"/>
</dbReference>
<geneLocation type="plasmid" evidence="8 9">
    <name>pEA320</name>
</geneLocation>
<keyword evidence="4" id="KW-0769">Symport</keyword>
<organism evidence="8 9">
    <name type="scientific">Pantoea ananatis (strain AJ13355)</name>
    <dbReference type="NCBI Taxonomy" id="932677"/>
    <lineage>
        <taxon>Bacteria</taxon>
        <taxon>Pseudomonadati</taxon>
        <taxon>Pseudomonadota</taxon>
        <taxon>Gammaproteobacteria</taxon>
        <taxon>Enterobacterales</taxon>
        <taxon>Erwiniaceae</taxon>
        <taxon>Pantoea</taxon>
    </lineage>
</organism>
<feature type="transmembrane region" description="Helical" evidence="7">
    <location>
        <begin position="62"/>
        <end position="83"/>
    </location>
</feature>
<name>A0A0H3LB14_PANAA</name>
<dbReference type="eggNOG" id="COG1914">
    <property type="taxonomic scope" value="Bacteria"/>
</dbReference>
<dbReference type="PANTHER" id="PTHR11706:SF33">
    <property type="entry name" value="NATURAL RESISTANCE-ASSOCIATED MACROPHAGE PROTEIN 2"/>
    <property type="match status" value="1"/>
</dbReference>
<dbReference type="GO" id="GO:0034755">
    <property type="term" value="P:iron ion transmembrane transport"/>
    <property type="evidence" value="ECO:0007669"/>
    <property type="project" value="TreeGrafter"/>
</dbReference>
<keyword evidence="2" id="KW-0813">Transport</keyword>
<proteinExistence type="predicted"/>
<dbReference type="NCBIfam" id="NF037982">
    <property type="entry name" value="Nramp_1"/>
    <property type="match status" value="1"/>
</dbReference>
<dbReference type="GO" id="GO:0005384">
    <property type="term" value="F:manganese ion transmembrane transporter activity"/>
    <property type="evidence" value="ECO:0007669"/>
    <property type="project" value="TreeGrafter"/>
</dbReference>
<evidence type="ECO:0000256" key="3">
    <source>
        <dbReference type="ARBA" id="ARBA00022692"/>
    </source>
</evidence>
<evidence type="ECO:0000256" key="4">
    <source>
        <dbReference type="ARBA" id="ARBA00022847"/>
    </source>
</evidence>
<feature type="transmembrane region" description="Helical" evidence="7">
    <location>
        <begin position="103"/>
        <end position="121"/>
    </location>
</feature>
<evidence type="ECO:0000256" key="5">
    <source>
        <dbReference type="ARBA" id="ARBA00022989"/>
    </source>
</evidence>
<dbReference type="EMBL" id="AP012033">
    <property type="protein sequence ID" value="BAK14140.1"/>
    <property type="molecule type" value="Genomic_DNA"/>
</dbReference>
<dbReference type="Proteomes" id="UP000006690">
    <property type="component" value="Plasmid pEA320"/>
</dbReference>
<keyword evidence="3 7" id="KW-0812">Transmembrane</keyword>
<keyword evidence="5 7" id="KW-1133">Transmembrane helix</keyword>